<dbReference type="EMBL" id="CP065938">
    <property type="protein sequence ID" value="UWX04987.1"/>
    <property type="molecule type" value="Genomic_DNA"/>
</dbReference>
<name>A0ABY5XZS0_9BACT</name>
<evidence type="ECO:0008006" key="3">
    <source>
        <dbReference type="Google" id="ProtNLM"/>
    </source>
</evidence>
<dbReference type="RefSeq" id="WP_334314542.1">
    <property type="nucleotide sequence ID" value="NZ_CP065938.1"/>
</dbReference>
<accession>A0ABY5XZS0</accession>
<organism evidence="1 2">
    <name type="scientific">Taurinivorans muris</name>
    <dbReference type="NCBI Taxonomy" id="2787751"/>
    <lineage>
        <taxon>Bacteria</taxon>
        <taxon>Pseudomonadati</taxon>
        <taxon>Thermodesulfobacteriota</taxon>
        <taxon>Desulfovibrionia</taxon>
        <taxon>Desulfovibrionales</taxon>
        <taxon>Desulfovibrionaceae</taxon>
        <taxon>Taurinivorans</taxon>
    </lineage>
</organism>
<sequence length="59" mass="6289">MEIDTASLGSVQGQMSLGIQKQSLDFDAQMTNKLMQDSLQAADNMRASQGIGTNLNITA</sequence>
<dbReference type="Proteomes" id="UP001058120">
    <property type="component" value="Chromosome"/>
</dbReference>
<gene>
    <name evidence="1" type="ORF">JBF11_05735</name>
</gene>
<evidence type="ECO:0000313" key="1">
    <source>
        <dbReference type="EMBL" id="UWX04987.1"/>
    </source>
</evidence>
<evidence type="ECO:0000313" key="2">
    <source>
        <dbReference type="Proteomes" id="UP001058120"/>
    </source>
</evidence>
<proteinExistence type="predicted"/>
<keyword evidence="2" id="KW-1185">Reference proteome</keyword>
<protein>
    <recommendedName>
        <fullName evidence="3">Motility protein</fullName>
    </recommendedName>
</protein>
<reference evidence="1" key="1">
    <citation type="submission" date="2020-12" db="EMBL/GenBank/DDBJ databases">
        <title>Taurinivorans muris gen. nov., sp. nov., fundamental and realized metabolic niche of a ubiquitous sulfidogenic bacterium in the murine intestine.</title>
        <authorList>
            <person name="Ye H."/>
            <person name="Hanson B.T."/>
            <person name="Loy A."/>
        </authorList>
    </citation>
    <scope>NUCLEOTIDE SEQUENCE</scope>
    <source>
        <strain evidence="1">LT0009</strain>
    </source>
</reference>